<comment type="similarity">
    <text evidence="1">Belongs to the AfsR/DnrI/RedD regulatory family.</text>
</comment>
<organism evidence="7 8">
    <name type="scientific">Streptomyces rugosispiralis</name>
    <dbReference type="NCBI Taxonomy" id="2967341"/>
    <lineage>
        <taxon>Bacteria</taxon>
        <taxon>Bacillati</taxon>
        <taxon>Actinomycetota</taxon>
        <taxon>Actinomycetes</taxon>
        <taxon>Kitasatosporales</taxon>
        <taxon>Streptomycetaceae</taxon>
        <taxon>Streptomyces</taxon>
    </lineage>
</organism>
<dbReference type="InterPro" id="IPR005158">
    <property type="entry name" value="BTAD"/>
</dbReference>
<feature type="region of interest" description="Disordered" evidence="5">
    <location>
        <begin position="241"/>
        <end position="271"/>
    </location>
</feature>
<dbReference type="SUPFAM" id="SSF46894">
    <property type="entry name" value="C-terminal effector domain of the bipartite response regulators"/>
    <property type="match status" value="1"/>
</dbReference>
<dbReference type="PANTHER" id="PTHR47691:SF3">
    <property type="entry name" value="HTH-TYPE TRANSCRIPTIONAL REGULATOR RV0890C-RELATED"/>
    <property type="match status" value="1"/>
</dbReference>
<dbReference type="CDD" id="cd15831">
    <property type="entry name" value="BTAD"/>
    <property type="match status" value="1"/>
</dbReference>
<dbReference type="InterPro" id="IPR001867">
    <property type="entry name" value="OmpR/PhoB-type_DNA-bd"/>
</dbReference>
<dbReference type="Pfam" id="PF25872">
    <property type="entry name" value="HTH_77"/>
    <property type="match status" value="1"/>
</dbReference>
<evidence type="ECO:0000256" key="5">
    <source>
        <dbReference type="SAM" id="MobiDB-lite"/>
    </source>
</evidence>
<dbReference type="PROSITE" id="PS51755">
    <property type="entry name" value="OMPR_PHOB"/>
    <property type="match status" value="1"/>
</dbReference>
<comment type="caution">
    <text evidence="7">The sequence shown here is derived from an EMBL/GenBank/DDBJ whole genome shotgun (WGS) entry which is preliminary data.</text>
</comment>
<dbReference type="InterPro" id="IPR011990">
    <property type="entry name" value="TPR-like_helical_dom_sf"/>
</dbReference>
<dbReference type="SMART" id="SM01043">
    <property type="entry name" value="BTAD"/>
    <property type="match status" value="1"/>
</dbReference>
<feature type="DNA-binding region" description="OmpR/PhoB-type" evidence="4">
    <location>
        <begin position="1"/>
        <end position="90"/>
    </location>
</feature>
<dbReference type="RefSeq" id="WP_256655992.1">
    <property type="nucleotide sequence ID" value="NZ_JANIAA010000069.1"/>
</dbReference>
<protein>
    <submittedName>
        <fullName evidence="7">Winged helix-turn-helix domain-containing protein</fullName>
    </submittedName>
</protein>
<keyword evidence="3 4" id="KW-0238">DNA-binding</keyword>
<dbReference type="Pfam" id="PF03704">
    <property type="entry name" value="BTAD"/>
    <property type="match status" value="1"/>
</dbReference>
<dbReference type="InterPro" id="IPR036388">
    <property type="entry name" value="WH-like_DNA-bd_sf"/>
</dbReference>
<dbReference type="SUPFAM" id="SSF52540">
    <property type="entry name" value="P-loop containing nucleoside triphosphate hydrolases"/>
    <property type="match status" value="1"/>
</dbReference>
<evidence type="ECO:0000259" key="6">
    <source>
        <dbReference type="PROSITE" id="PS51755"/>
    </source>
</evidence>
<name>A0ABT1VFF9_9ACTN</name>
<evidence type="ECO:0000313" key="7">
    <source>
        <dbReference type="EMBL" id="MCQ8195256.1"/>
    </source>
</evidence>
<dbReference type="Gene3D" id="3.40.50.300">
    <property type="entry name" value="P-loop containing nucleotide triphosphate hydrolases"/>
    <property type="match status" value="1"/>
</dbReference>
<accession>A0ABT1VFF9</accession>
<dbReference type="Gene3D" id="1.25.40.10">
    <property type="entry name" value="Tetratricopeptide repeat domain"/>
    <property type="match status" value="2"/>
</dbReference>
<dbReference type="InterPro" id="IPR027417">
    <property type="entry name" value="P-loop_NTPase"/>
</dbReference>
<evidence type="ECO:0000256" key="2">
    <source>
        <dbReference type="ARBA" id="ARBA00023012"/>
    </source>
</evidence>
<dbReference type="Proteomes" id="UP001204746">
    <property type="component" value="Unassembled WGS sequence"/>
</dbReference>
<evidence type="ECO:0000313" key="8">
    <source>
        <dbReference type="Proteomes" id="UP001204746"/>
    </source>
</evidence>
<keyword evidence="2" id="KW-0902">Two-component regulatory system</keyword>
<dbReference type="Gene3D" id="1.10.10.10">
    <property type="entry name" value="Winged helix-like DNA-binding domain superfamily/Winged helix DNA-binding domain"/>
    <property type="match status" value="1"/>
</dbReference>
<dbReference type="EMBL" id="JANIAA010000069">
    <property type="protein sequence ID" value="MCQ8195256.1"/>
    <property type="molecule type" value="Genomic_DNA"/>
</dbReference>
<dbReference type="SMART" id="SM00862">
    <property type="entry name" value="Trans_reg_C"/>
    <property type="match status" value="1"/>
</dbReference>
<evidence type="ECO:0000256" key="4">
    <source>
        <dbReference type="PROSITE-ProRule" id="PRU01091"/>
    </source>
</evidence>
<sequence length="1121" mass="120098">MRYGILGTTQARHDDGTPVDVGGARLRALLAALALAPGRARTTGALIGEIWDTDPPADEHGALQALVGRLRRALGKDAVESVPGGYRLSADPDDVDLHRFERLAEEGARALADGAPARAVDLLDAALALWRGPALSDLPDATAPAARAEARRLDARRARLAADLALGRADHALPTLTGLCDAHPLDEPLHALRIRALRDVGRVAEALAAYEEIRTEIAERLGADPGPELRALHAELLTATGEAAPGSPGPGSPRSGSPEPVPAGSARNGGGNLRARLTSFVGRETDLAALRGDLAEHRLITLLGPGGAGKTRLSQEAAESVAPGWPDGVWLAELAPVDNPETVPETVLSALGARETVILGAAADGLRAAADPTLHDPRARLIEHCTGRRMLIVLDNCEHLVAAAAHLAESLLAQCPGVTILATSREPLAVPGELVRPVEPLPDPVALRLLQDRGAAARPGFRTEDDPAACAEICRRLDGLPLAIELAAARLRLLTPRQLADRLDDRFRLLTSGSRTVLPRQQTLRAVVDWSWGLLDAPERTVLARLSVFAGGCGLAEAEAVCGDADEHTGAVDPRDVAALLGSLVDKSLVVTAPGTEPGADGEMRYRLLETVAEYAAERLDESGERGAVERRHLIAYRELARTADPLLRGPEQRHWLLRLETEHENLRTALRRAVAARDEQEALCLVLSLGWFWHLRGHRAEARHWATAAAELGPNPFTPPVTPAPPLYVSCIAAPPPMEPELLEEARRGVRLFALSNIEGDLQAVVGGDIQREVEGIVSAYRPGLPQICRLPGVLWFFAVFLKGDFALLRGMADEAVRTCRELGYAWELAFSLQLRARIDNERSGEHEGAIRDADEALEIFRRIGDVWGTAEALAGRGETRGQRGEGAAAAADYRAAIRCAQELGAHEQVQFLRSRLAGVFVELGDEEEAVEGERILHEVVGQRQHVGAEALSYARIHLALRYGSTGRLAEARALLLTLHGEFEGRELRLFAGMVEGMLGWLDLLEGRPGDALEHVRGALEKTPGRMTDLIAPHIPVGQLLTGAEALSRLGGAERAGIAARLVGVYDVLRKDQYYRKSAAERTGRERTVAAARAELGAAAYERAYAEGTGLTLEEATALL</sequence>
<keyword evidence="8" id="KW-1185">Reference proteome</keyword>
<dbReference type="PANTHER" id="PTHR47691">
    <property type="entry name" value="REGULATOR-RELATED"/>
    <property type="match status" value="1"/>
</dbReference>
<evidence type="ECO:0000256" key="3">
    <source>
        <dbReference type="ARBA" id="ARBA00023125"/>
    </source>
</evidence>
<dbReference type="PRINTS" id="PR00364">
    <property type="entry name" value="DISEASERSIST"/>
</dbReference>
<dbReference type="InterPro" id="IPR016032">
    <property type="entry name" value="Sig_transdc_resp-reg_C-effctor"/>
</dbReference>
<reference evidence="7 8" key="1">
    <citation type="submission" date="2022-07" db="EMBL/GenBank/DDBJ databases">
        <authorList>
            <person name="Phongsopitanun W."/>
            <person name="Tanasupawat S."/>
        </authorList>
    </citation>
    <scope>NUCLEOTIDE SEQUENCE [LARGE SCALE GENOMIC DNA]</scope>
    <source>
        <strain evidence="7 8">RCU-064</strain>
    </source>
</reference>
<gene>
    <name evidence="7" type="ORF">NP777_45015</name>
</gene>
<dbReference type="Pfam" id="PF00486">
    <property type="entry name" value="Trans_reg_C"/>
    <property type="match status" value="1"/>
</dbReference>
<evidence type="ECO:0000256" key="1">
    <source>
        <dbReference type="ARBA" id="ARBA00005820"/>
    </source>
</evidence>
<dbReference type="InterPro" id="IPR058852">
    <property type="entry name" value="HTH_77"/>
</dbReference>
<proteinExistence type="inferred from homology"/>
<feature type="domain" description="OmpR/PhoB-type" evidence="6">
    <location>
        <begin position="1"/>
        <end position="90"/>
    </location>
</feature>
<dbReference type="SUPFAM" id="SSF48452">
    <property type="entry name" value="TPR-like"/>
    <property type="match status" value="2"/>
</dbReference>